<dbReference type="Pfam" id="PF04263">
    <property type="entry name" value="TPK_catalytic"/>
    <property type="match status" value="1"/>
</dbReference>
<dbReference type="InterPro" id="IPR036759">
    <property type="entry name" value="TPK_catalytic_sf"/>
</dbReference>
<dbReference type="InterPro" id="IPR007373">
    <property type="entry name" value="Thiamin_PyroPKinase_B1-bd"/>
</dbReference>
<dbReference type="InterPro" id="IPR036371">
    <property type="entry name" value="TPK_B1-bd_sf"/>
</dbReference>
<dbReference type="Proteomes" id="UP001232750">
    <property type="component" value="Unassembled WGS sequence"/>
</dbReference>
<evidence type="ECO:0000256" key="4">
    <source>
        <dbReference type="ARBA" id="ARBA00022840"/>
    </source>
</evidence>
<keyword evidence="2" id="KW-0547">Nucleotide-binding</keyword>
<dbReference type="EMBL" id="JASJEU010000015">
    <property type="protein sequence ID" value="MDJ1650844.1"/>
    <property type="molecule type" value="Genomic_DNA"/>
</dbReference>
<dbReference type="EC" id="2.7.6.2" evidence="5"/>
<keyword evidence="4" id="KW-0067">ATP-binding</keyword>
<gene>
    <name evidence="7" type="ORF">QNJ86_08525</name>
</gene>
<keyword evidence="8" id="KW-1185">Reference proteome</keyword>
<dbReference type="PANTHER" id="PTHR41299">
    <property type="entry name" value="THIAMINE PYROPHOSPHOKINASE"/>
    <property type="match status" value="1"/>
</dbReference>
<dbReference type="InterPro" id="IPR053149">
    <property type="entry name" value="TPK"/>
</dbReference>
<evidence type="ECO:0000256" key="3">
    <source>
        <dbReference type="ARBA" id="ARBA00022777"/>
    </source>
</evidence>
<organism evidence="7 8">
    <name type="scientific">Gordonibacter faecis</name>
    <dbReference type="NCBI Taxonomy" id="3047475"/>
    <lineage>
        <taxon>Bacteria</taxon>
        <taxon>Bacillati</taxon>
        <taxon>Actinomycetota</taxon>
        <taxon>Coriobacteriia</taxon>
        <taxon>Eggerthellales</taxon>
        <taxon>Eggerthellaceae</taxon>
        <taxon>Gordonibacter</taxon>
    </lineage>
</organism>
<dbReference type="Pfam" id="PF04265">
    <property type="entry name" value="TPK_B1_binding"/>
    <property type="match status" value="1"/>
</dbReference>
<keyword evidence="3" id="KW-0418">Kinase</keyword>
<dbReference type="SUPFAM" id="SSF63862">
    <property type="entry name" value="Thiamin pyrophosphokinase, substrate-binding domain"/>
    <property type="match status" value="1"/>
</dbReference>
<dbReference type="Gene3D" id="3.40.50.10240">
    <property type="entry name" value="Thiamin pyrophosphokinase, catalytic domain"/>
    <property type="match status" value="1"/>
</dbReference>
<evidence type="ECO:0000256" key="1">
    <source>
        <dbReference type="ARBA" id="ARBA00022679"/>
    </source>
</evidence>
<sequence length="209" mass="22810">MATCALVGASDFNAEDFKARYDAGLFEFVIAVDAGFAHLEALGIAPDMAVGDFDSLGYVPKCRRVSRHPVKKDKSDMELALEKAVAWDYDELIIYGALGGRLDHTIANLQLFATFSERELYVTAVGDTFALRLLTGPDVLELPDLDAGTVSVLAANDRVRGVIERGLEYSLNDEDLTNRTSRGLSNELTGEPARIAVEEGTLYVFYPLP</sequence>
<evidence type="ECO:0000259" key="6">
    <source>
        <dbReference type="SMART" id="SM00983"/>
    </source>
</evidence>
<dbReference type="InterPro" id="IPR007371">
    <property type="entry name" value="TPK_catalytic"/>
</dbReference>
<name>A0ABT7DMT2_9ACTN</name>
<evidence type="ECO:0000256" key="5">
    <source>
        <dbReference type="NCBIfam" id="TIGR01378"/>
    </source>
</evidence>
<evidence type="ECO:0000313" key="7">
    <source>
        <dbReference type="EMBL" id="MDJ1650844.1"/>
    </source>
</evidence>
<accession>A0ABT7DMT2</accession>
<dbReference type="SUPFAM" id="SSF63999">
    <property type="entry name" value="Thiamin pyrophosphokinase, catalytic domain"/>
    <property type="match status" value="1"/>
</dbReference>
<protein>
    <recommendedName>
        <fullName evidence="5">Thiamine diphosphokinase</fullName>
        <ecNumber evidence="5">2.7.6.2</ecNumber>
    </recommendedName>
</protein>
<dbReference type="RefSeq" id="WP_283832188.1">
    <property type="nucleotide sequence ID" value="NZ_JASJEU010000015.1"/>
</dbReference>
<evidence type="ECO:0000256" key="2">
    <source>
        <dbReference type="ARBA" id="ARBA00022741"/>
    </source>
</evidence>
<keyword evidence="1 7" id="KW-0808">Transferase</keyword>
<dbReference type="InterPro" id="IPR006282">
    <property type="entry name" value="Thi_PPkinase"/>
</dbReference>
<reference evidence="7 8" key="1">
    <citation type="submission" date="2023-05" db="EMBL/GenBank/DDBJ databases">
        <title>Gordonibacter KGMB12511T sp. nov., isolated from faeces of healthy Korean.</title>
        <authorList>
            <person name="Kim H.S."/>
            <person name="Kim J.-S."/>
            <person name="Suh M.K."/>
            <person name="Eom M.K."/>
            <person name="Do H.E."/>
            <person name="Lee J.-S."/>
        </authorList>
    </citation>
    <scope>NUCLEOTIDE SEQUENCE [LARGE SCALE GENOMIC DNA]</scope>
    <source>
        <strain evidence="7 8">KGMB12511</strain>
    </source>
</reference>
<feature type="domain" description="Thiamin pyrophosphokinase thiamin-binding" evidence="6">
    <location>
        <begin position="136"/>
        <end position="203"/>
    </location>
</feature>
<dbReference type="SMART" id="SM00983">
    <property type="entry name" value="TPK_B1_binding"/>
    <property type="match status" value="1"/>
</dbReference>
<dbReference type="NCBIfam" id="TIGR01378">
    <property type="entry name" value="thi_PPkinase"/>
    <property type="match status" value="1"/>
</dbReference>
<proteinExistence type="predicted"/>
<dbReference type="GO" id="GO:0004788">
    <property type="term" value="F:thiamine diphosphokinase activity"/>
    <property type="evidence" value="ECO:0007669"/>
    <property type="project" value="UniProtKB-EC"/>
</dbReference>
<dbReference type="CDD" id="cd07995">
    <property type="entry name" value="TPK"/>
    <property type="match status" value="1"/>
</dbReference>
<dbReference type="PANTHER" id="PTHR41299:SF1">
    <property type="entry name" value="THIAMINE PYROPHOSPHOKINASE"/>
    <property type="match status" value="1"/>
</dbReference>
<comment type="caution">
    <text evidence="7">The sequence shown here is derived from an EMBL/GenBank/DDBJ whole genome shotgun (WGS) entry which is preliminary data.</text>
</comment>
<evidence type="ECO:0000313" key="8">
    <source>
        <dbReference type="Proteomes" id="UP001232750"/>
    </source>
</evidence>